<dbReference type="GO" id="GO:0043190">
    <property type="term" value="C:ATP-binding cassette (ABC) transporter complex"/>
    <property type="evidence" value="ECO:0007669"/>
    <property type="project" value="InterPro"/>
</dbReference>
<keyword evidence="5" id="KW-1003">Cell membrane</keyword>
<evidence type="ECO:0000259" key="6">
    <source>
        <dbReference type="PROSITE" id="PS51012"/>
    </source>
</evidence>
<keyword evidence="8" id="KW-1185">Reference proteome</keyword>
<comment type="similarity">
    <text evidence="5">Belongs to the ABC-2 integral membrane protein family.</text>
</comment>
<reference evidence="7 8" key="1">
    <citation type="submission" date="2014-06" db="EMBL/GenBank/DDBJ databases">
        <title>Draft genome sequence of Paenibacillus sp. MSt1.</title>
        <authorList>
            <person name="Aw Y.K."/>
            <person name="Ong K.S."/>
            <person name="Gan H.M."/>
            <person name="Lee S.M."/>
        </authorList>
    </citation>
    <scope>NUCLEOTIDE SEQUENCE [LARGE SCALE GENOMIC DNA]</scope>
    <source>
        <strain evidence="7 8">MSt1</strain>
    </source>
</reference>
<feature type="transmembrane region" description="Helical" evidence="5">
    <location>
        <begin position="12"/>
        <end position="39"/>
    </location>
</feature>
<keyword evidence="3 5" id="KW-1133">Transmembrane helix</keyword>
<evidence type="ECO:0000256" key="3">
    <source>
        <dbReference type="ARBA" id="ARBA00022989"/>
    </source>
</evidence>
<dbReference type="PANTHER" id="PTHR43229">
    <property type="entry name" value="NODULATION PROTEIN J"/>
    <property type="match status" value="1"/>
</dbReference>
<organism evidence="7 8">
    <name type="scientific">Paenibacillus tyrfis</name>
    <dbReference type="NCBI Taxonomy" id="1501230"/>
    <lineage>
        <taxon>Bacteria</taxon>
        <taxon>Bacillati</taxon>
        <taxon>Bacillota</taxon>
        <taxon>Bacilli</taxon>
        <taxon>Bacillales</taxon>
        <taxon>Paenibacillaceae</taxon>
        <taxon>Paenibacillus</taxon>
    </lineage>
</organism>
<dbReference type="InterPro" id="IPR047817">
    <property type="entry name" value="ABC2_TM_bact-type"/>
</dbReference>
<sequence>MYSFYVILKRDFINLALNPVLLLTNTVFPLLLVLVLGYLSNGVYSGEAMNGYDYYGVTIMVYTAVNVSMTAANSFLERTLKSSNLRTLYSPIPRAFVYLSKITATVLFCGLSMLITLAVLNWGMGIHLGGVDIGYVAALLLLLMLMSAALGVWLCCLFKSEEASNKLLSMINNVLALLGGLFFQLDGLGETVAKVSYFSPVKWVSEAIFRIIYDHDPALFATAAVVMLGATALLLLGCKLTFKTEDYV</sequence>
<dbReference type="InterPro" id="IPR051784">
    <property type="entry name" value="Nod_factor_ABC_transporter"/>
</dbReference>
<protein>
    <recommendedName>
        <fullName evidence="5">Transport permease protein</fullName>
    </recommendedName>
</protein>
<proteinExistence type="inferred from homology"/>
<dbReference type="InterPro" id="IPR013525">
    <property type="entry name" value="ABC2_TM"/>
</dbReference>
<dbReference type="RefSeq" id="WP_036680278.1">
    <property type="nucleotide sequence ID" value="NZ_JNVM01000008.1"/>
</dbReference>
<name>A0A081P5E6_9BACL</name>
<dbReference type="AlphaFoldDB" id="A0A081P5E6"/>
<dbReference type="Proteomes" id="UP000028123">
    <property type="component" value="Unassembled WGS sequence"/>
</dbReference>
<dbReference type="PANTHER" id="PTHR43229:SF2">
    <property type="entry name" value="NODULATION PROTEIN J"/>
    <property type="match status" value="1"/>
</dbReference>
<feature type="transmembrane region" description="Helical" evidence="5">
    <location>
        <begin position="218"/>
        <end position="242"/>
    </location>
</feature>
<feature type="transmembrane region" description="Helical" evidence="5">
    <location>
        <begin position="133"/>
        <end position="155"/>
    </location>
</feature>
<comment type="caution">
    <text evidence="7">The sequence shown here is derived from an EMBL/GenBank/DDBJ whole genome shotgun (WGS) entry which is preliminary data.</text>
</comment>
<dbReference type="Pfam" id="PF01061">
    <property type="entry name" value="ABC2_membrane"/>
    <property type="match status" value="1"/>
</dbReference>
<dbReference type="PROSITE" id="PS51012">
    <property type="entry name" value="ABC_TM2"/>
    <property type="match status" value="1"/>
</dbReference>
<feature type="domain" description="ABC transmembrane type-2" evidence="6">
    <location>
        <begin position="20"/>
        <end position="244"/>
    </location>
</feature>
<evidence type="ECO:0000256" key="4">
    <source>
        <dbReference type="ARBA" id="ARBA00023136"/>
    </source>
</evidence>
<feature type="transmembrane region" description="Helical" evidence="5">
    <location>
        <begin position="167"/>
        <end position="185"/>
    </location>
</feature>
<keyword evidence="4 5" id="KW-0472">Membrane</keyword>
<dbReference type="InterPro" id="IPR000412">
    <property type="entry name" value="ABC_2_transport"/>
</dbReference>
<feature type="transmembrane region" description="Helical" evidence="5">
    <location>
        <begin position="54"/>
        <end position="76"/>
    </location>
</feature>
<evidence type="ECO:0000256" key="5">
    <source>
        <dbReference type="RuleBase" id="RU361157"/>
    </source>
</evidence>
<evidence type="ECO:0000256" key="2">
    <source>
        <dbReference type="ARBA" id="ARBA00022692"/>
    </source>
</evidence>
<dbReference type="OrthoDB" id="2589236at2"/>
<dbReference type="PIRSF" id="PIRSF006648">
    <property type="entry name" value="DrrB"/>
    <property type="match status" value="1"/>
</dbReference>
<evidence type="ECO:0000256" key="1">
    <source>
        <dbReference type="ARBA" id="ARBA00004141"/>
    </source>
</evidence>
<feature type="transmembrane region" description="Helical" evidence="5">
    <location>
        <begin position="96"/>
        <end position="121"/>
    </location>
</feature>
<evidence type="ECO:0000313" key="7">
    <source>
        <dbReference type="EMBL" id="KEQ25919.1"/>
    </source>
</evidence>
<accession>A0A081P5E6</accession>
<evidence type="ECO:0000313" key="8">
    <source>
        <dbReference type="Proteomes" id="UP000028123"/>
    </source>
</evidence>
<keyword evidence="5" id="KW-0813">Transport</keyword>
<dbReference type="EMBL" id="JNVM01000008">
    <property type="protein sequence ID" value="KEQ25919.1"/>
    <property type="molecule type" value="Genomic_DNA"/>
</dbReference>
<dbReference type="GO" id="GO:0140359">
    <property type="term" value="F:ABC-type transporter activity"/>
    <property type="evidence" value="ECO:0007669"/>
    <property type="project" value="InterPro"/>
</dbReference>
<dbReference type="eggNOG" id="COG0842">
    <property type="taxonomic scope" value="Bacteria"/>
</dbReference>
<gene>
    <name evidence="7" type="ORF">ET33_35600</name>
</gene>
<comment type="subcellular location">
    <subcellularLocation>
        <location evidence="5">Cell membrane</location>
        <topology evidence="5">Multi-pass membrane protein</topology>
    </subcellularLocation>
    <subcellularLocation>
        <location evidence="1">Membrane</location>
        <topology evidence="1">Multi-pass membrane protein</topology>
    </subcellularLocation>
</comment>
<keyword evidence="2 5" id="KW-0812">Transmembrane</keyword>